<evidence type="ECO:0000256" key="4">
    <source>
        <dbReference type="ARBA" id="ARBA00022692"/>
    </source>
</evidence>
<dbReference type="STRING" id="1314778.A0A5C3PBD0"/>
<feature type="transmembrane region" description="Helical" evidence="8">
    <location>
        <begin position="353"/>
        <end position="374"/>
    </location>
</feature>
<feature type="transmembrane region" description="Helical" evidence="8">
    <location>
        <begin position="386"/>
        <end position="405"/>
    </location>
</feature>
<feature type="transmembrane region" description="Helical" evidence="8">
    <location>
        <begin position="126"/>
        <end position="144"/>
    </location>
</feature>
<feature type="transmembrane region" description="Helical" evidence="8">
    <location>
        <begin position="457"/>
        <end position="475"/>
    </location>
</feature>
<feature type="transmembrane region" description="Helical" evidence="8">
    <location>
        <begin position="534"/>
        <end position="553"/>
    </location>
</feature>
<evidence type="ECO:0000256" key="7">
    <source>
        <dbReference type="SAM" id="MobiDB-lite"/>
    </source>
</evidence>
<dbReference type="InterPro" id="IPR011701">
    <property type="entry name" value="MFS"/>
</dbReference>
<keyword evidence="4 8" id="KW-0812">Transmembrane</keyword>
<dbReference type="AlphaFoldDB" id="A0A5C3PBD0"/>
<keyword evidence="3" id="KW-0813">Transport</keyword>
<feature type="transmembrane region" description="Helical" evidence="8">
    <location>
        <begin position="211"/>
        <end position="235"/>
    </location>
</feature>
<keyword evidence="11" id="KW-1185">Reference proteome</keyword>
<feature type="transmembrane region" description="Helical" evidence="8">
    <location>
        <begin position="321"/>
        <end position="341"/>
    </location>
</feature>
<evidence type="ECO:0000256" key="6">
    <source>
        <dbReference type="ARBA" id="ARBA00023136"/>
    </source>
</evidence>
<feature type="region of interest" description="Disordered" evidence="7">
    <location>
        <begin position="568"/>
        <end position="610"/>
    </location>
</feature>
<dbReference type="SUPFAM" id="SSF103473">
    <property type="entry name" value="MFS general substrate transporter"/>
    <property type="match status" value="1"/>
</dbReference>
<feature type="transmembrane region" description="Helical" evidence="8">
    <location>
        <begin position="411"/>
        <end position="436"/>
    </location>
</feature>
<dbReference type="FunFam" id="1.20.1720.10:FF:000013">
    <property type="entry name" value="Related to multidrug resistance proteins"/>
    <property type="match status" value="1"/>
</dbReference>
<sequence>MSTLESAALAQSHTTNHDPEAAGVPDNIDHDDATTIADPRSEVVSLTDQTNLLPRKKVMAVFFGLSLCILVSCLDSTIVATALPTISAAFDAGSVVSWVPSAYFLTSTAFQPLYGRFSDIFGRKAALCLAMGTFMIGSLAAGFARSIVQLIVLRGLAGAGGGGIVSMAQIVISDVVSLRDRGKYQGIIGVVVAFGFAVGPLLGGVLAEKAGWRWCFWVTLPVSAGALAFVMFVIPPKPVEGNIWKKLAAMDYLGAALTLAGCTLVILPLIWGGVTFPWSSPVVLAPLCSGVLVVALFCLWEWKGARLPIVPMYIFKRVTVIGVYITMPVNGFVFYSSLFYLPQYFQVALSYSAVRSGVFLLPVLVSQTLASFISGQLITWTGRYRTNIYCGFAIWTVACGCLSTVKPSTPQGLLVFFMLLAGTGAGGTLQTTTVAAQASVSRRDMSVVTAVRNFIRLLGGTFSLAVGATIINNSLRHTMTALSLPSSIIAKVVDDPTILGARTSASASSLAELGLSSAVADRILDAYIRGFRTVFVLNASLNAVATVAAILLIKHTDLTRGDEEVLKKKAAEEEAQRSEKFSIVVAGSDSTKPYNEPALNGEEQSSRSVV</sequence>
<evidence type="ECO:0000313" key="10">
    <source>
        <dbReference type="EMBL" id="TFK87045.1"/>
    </source>
</evidence>
<dbReference type="InParanoid" id="A0A5C3PBD0"/>
<feature type="transmembrane region" description="Helical" evidence="8">
    <location>
        <begin position="58"/>
        <end position="83"/>
    </location>
</feature>
<dbReference type="PROSITE" id="PS50850">
    <property type="entry name" value="MFS"/>
    <property type="match status" value="1"/>
</dbReference>
<feature type="compositionally biased region" description="Basic and acidic residues" evidence="7">
    <location>
        <begin position="568"/>
        <end position="580"/>
    </location>
</feature>
<dbReference type="CDD" id="cd17502">
    <property type="entry name" value="MFS_Azr1_MDR_like"/>
    <property type="match status" value="1"/>
</dbReference>
<dbReference type="Pfam" id="PF07690">
    <property type="entry name" value="MFS_1"/>
    <property type="match status" value="1"/>
</dbReference>
<keyword evidence="5 8" id="KW-1133">Transmembrane helix</keyword>
<dbReference type="GO" id="GO:0012505">
    <property type="term" value="C:endomembrane system"/>
    <property type="evidence" value="ECO:0007669"/>
    <property type="project" value="UniProtKB-SubCell"/>
</dbReference>
<evidence type="ECO:0000256" key="1">
    <source>
        <dbReference type="ARBA" id="ARBA00004127"/>
    </source>
</evidence>
<name>A0A5C3PBD0_9APHY</name>
<reference evidence="10 11" key="1">
    <citation type="journal article" date="2019" name="Nat. Ecol. Evol.">
        <title>Megaphylogeny resolves global patterns of mushroom evolution.</title>
        <authorList>
            <person name="Varga T."/>
            <person name="Krizsan K."/>
            <person name="Foldi C."/>
            <person name="Dima B."/>
            <person name="Sanchez-Garcia M."/>
            <person name="Sanchez-Ramirez S."/>
            <person name="Szollosi G.J."/>
            <person name="Szarkandi J.G."/>
            <person name="Papp V."/>
            <person name="Albert L."/>
            <person name="Andreopoulos W."/>
            <person name="Angelini C."/>
            <person name="Antonin V."/>
            <person name="Barry K.W."/>
            <person name="Bougher N.L."/>
            <person name="Buchanan P."/>
            <person name="Buyck B."/>
            <person name="Bense V."/>
            <person name="Catcheside P."/>
            <person name="Chovatia M."/>
            <person name="Cooper J."/>
            <person name="Damon W."/>
            <person name="Desjardin D."/>
            <person name="Finy P."/>
            <person name="Geml J."/>
            <person name="Haridas S."/>
            <person name="Hughes K."/>
            <person name="Justo A."/>
            <person name="Karasinski D."/>
            <person name="Kautmanova I."/>
            <person name="Kiss B."/>
            <person name="Kocsube S."/>
            <person name="Kotiranta H."/>
            <person name="LaButti K.M."/>
            <person name="Lechner B.E."/>
            <person name="Liimatainen K."/>
            <person name="Lipzen A."/>
            <person name="Lukacs Z."/>
            <person name="Mihaltcheva S."/>
            <person name="Morgado L.N."/>
            <person name="Niskanen T."/>
            <person name="Noordeloos M.E."/>
            <person name="Ohm R.A."/>
            <person name="Ortiz-Santana B."/>
            <person name="Ovrebo C."/>
            <person name="Racz N."/>
            <person name="Riley R."/>
            <person name="Savchenko A."/>
            <person name="Shiryaev A."/>
            <person name="Soop K."/>
            <person name="Spirin V."/>
            <person name="Szebenyi C."/>
            <person name="Tomsovsky M."/>
            <person name="Tulloss R.E."/>
            <person name="Uehling J."/>
            <person name="Grigoriev I.V."/>
            <person name="Vagvolgyi C."/>
            <person name="Papp T."/>
            <person name="Martin F.M."/>
            <person name="Miettinen O."/>
            <person name="Hibbett D.S."/>
            <person name="Nagy L.G."/>
        </authorList>
    </citation>
    <scope>NUCLEOTIDE SEQUENCE [LARGE SCALE GENOMIC DNA]</scope>
    <source>
        <strain evidence="10 11">HHB13444</strain>
    </source>
</reference>
<protein>
    <submittedName>
        <fullName evidence="10">MFS general substrate transporter</fullName>
    </submittedName>
</protein>
<accession>A0A5C3PBD0</accession>
<evidence type="ECO:0000256" key="3">
    <source>
        <dbReference type="ARBA" id="ARBA00022448"/>
    </source>
</evidence>
<evidence type="ECO:0000256" key="2">
    <source>
        <dbReference type="ARBA" id="ARBA00008335"/>
    </source>
</evidence>
<evidence type="ECO:0000313" key="11">
    <source>
        <dbReference type="Proteomes" id="UP000308197"/>
    </source>
</evidence>
<dbReference type="GO" id="GO:0022857">
    <property type="term" value="F:transmembrane transporter activity"/>
    <property type="evidence" value="ECO:0007669"/>
    <property type="project" value="InterPro"/>
</dbReference>
<keyword evidence="6 8" id="KW-0472">Membrane</keyword>
<evidence type="ECO:0000259" key="9">
    <source>
        <dbReference type="PROSITE" id="PS50850"/>
    </source>
</evidence>
<dbReference type="Gene3D" id="1.20.1250.20">
    <property type="entry name" value="MFS general substrate transporter like domains"/>
    <property type="match status" value="1"/>
</dbReference>
<dbReference type="Gene3D" id="1.20.1720.10">
    <property type="entry name" value="Multidrug resistance protein D"/>
    <property type="match status" value="1"/>
</dbReference>
<comment type="subcellular location">
    <subcellularLocation>
        <location evidence="1">Endomembrane system</location>
        <topology evidence="1">Multi-pass membrane protein</topology>
    </subcellularLocation>
</comment>
<dbReference type="GO" id="GO:0005886">
    <property type="term" value="C:plasma membrane"/>
    <property type="evidence" value="ECO:0007669"/>
    <property type="project" value="TreeGrafter"/>
</dbReference>
<feature type="transmembrane region" description="Helical" evidence="8">
    <location>
        <begin position="184"/>
        <end position="205"/>
    </location>
</feature>
<feature type="transmembrane region" description="Helical" evidence="8">
    <location>
        <begin position="283"/>
        <end position="300"/>
    </location>
</feature>
<feature type="transmembrane region" description="Helical" evidence="8">
    <location>
        <begin position="150"/>
        <end position="172"/>
    </location>
</feature>
<comment type="similarity">
    <text evidence="2">Belongs to the major facilitator superfamily.</text>
</comment>
<feature type="domain" description="Major facilitator superfamily (MFS) profile" evidence="9">
    <location>
        <begin position="61"/>
        <end position="557"/>
    </location>
</feature>
<organism evidence="10 11">
    <name type="scientific">Polyporus arcularius HHB13444</name>
    <dbReference type="NCBI Taxonomy" id="1314778"/>
    <lineage>
        <taxon>Eukaryota</taxon>
        <taxon>Fungi</taxon>
        <taxon>Dikarya</taxon>
        <taxon>Basidiomycota</taxon>
        <taxon>Agaricomycotina</taxon>
        <taxon>Agaricomycetes</taxon>
        <taxon>Polyporales</taxon>
        <taxon>Polyporaceae</taxon>
        <taxon>Polyporus</taxon>
    </lineage>
</organism>
<dbReference type="Proteomes" id="UP000308197">
    <property type="component" value="Unassembled WGS sequence"/>
</dbReference>
<dbReference type="PANTHER" id="PTHR23501:SF189">
    <property type="entry name" value="DRUG TRANSPORTER, PUTATIVE (AFU_ORTHOLOGUE AFUA_4G03920)-RELATED"/>
    <property type="match status" value="1"/>
</dbReference>
<dbReference type="PANTHER" id="PTHR23501">
    <property type="entry name" value="MAJOR FACILITATOR SUPERFAMILY"/>
    <property type="match status" value="1"/>
</dbReference>
<proteinExistence type="inferred from homology"/>
<feature type="transmembrane region" description="Helical" evidence="8">
    <location>
        <begin position="247"/>
        <end position="271"/>
    </location>
</feature>
<dbReference type="InterPro" id="IPR036259">
    <property type="entry name" value="MFS_trans_sf"/>
</dbReference>
<evidence type="ECO:0000256" key="8">
    <source>
        <dbReference type="SAM" id="Phobius"/>
    </source>
</evidence>
<dbReference type="InterPro" id="IPR020846">
    <property type="entry name" value="MFS_dom"/>
</dbReference>
<dbReference type="PRINTS" id="PR01036">
    <property type="entry name" value="TCRTETB"/>
</dbReference>
<evidence type="ECO:0000256" key="5">
    <source>
        <dbReference type="ARBA" id="ARBA00022989"/>
    </source>
</evidence>
<feature type="region of interest" description="Disordered" evidence="7">
    <location>
        <begin position="8"/>
        <end position="32"/>
    </location>
</feature>
<gene>
    <name evidence="10" type="ORF">K466DRAFT_663311</name>
</gene>
<dbReference type="EMBL" id="ML211171">
    <property type="protein sequence ID" value="TFK87045.1"/>
    <property type="molecule type" value="Genomic_DNA"/>
</dbReference>